<organism evidence="2 3">
    <name type="scientific">Podospora aff. communis PSN243</name>
    <dbReference type="NCBI Taxonomy" id="3040156"/>
    <lineage>
        <taxon>Eukaryota</taxon>
        <taxon>Fungi</taxon>
        <taxon>Dikarya</taxon>
        <taxon>Ascomycota</taxon>
        <taxon>Pezizomycotina</taxon>
        <taxon>Sordariomycetes</taxon>
        <taxon>Sordariomycetidae</taxon>
        <taxon>Sordariales</taxon>
        <taxon>Podosporaceae</taxon>
        <taxon>Podospora</taxon>
    </lineage>
</organism>
<reference evidence="2" key="2">
    <citation type="submission" date="2023-05" db="EMBL/GenBank/DDBJ databases">
        <authorList>
            <consortium name="Lawrence Berkeley National Laboratory"/>
            <person name="Steindorff A."/>
            <person name="Hensen N."/>
            <person name="Bonometti L."/>
            <person name="Westerberg I."/>
            <person name="Brannstrom I.O."/>
            <person name="Guillou S."/>
            <person name="Cros-Aarteil S."/>
            <person name="Calhoun S."/>
            <person name="Haridas S."/>
            <person name="Kuo A."/>
            <person name="Mondo S."/>
            <person name="Pangilinan J."/>
            <person name="Riley R."/>
            <person name="Labutti K."/>
            <person name="Andreopoulos B."/>
            <person name="Lipzen A."/>
            <person name="Chen C."/>
            <person name="Yanf M."/>
            <person name="Daum C."/>
            <person name="Ng V."/>
            <person name="Clum A."/>
            <person name="Ohm R."/>
            <person name="Martin F."/>
            <person name="Silar P."/>
            <person name="Natvig D."/>
            <person name="Lalanne C."/>
            <person name="Gautier V."/>
            <person name="Ament-Velasquez S.L."/>
            <person name="Kruys A."/>
            <person name="Hutchinson M.I."/>
            <person name="Powell A.J."/>
            <person name="Barry K."/>
            <person name="Miller A.N."/>
            <person name="Grigoriev I.V."/>
            <person name="Debuchy R."/>
            <person name="Gladieux P."/>
            <person name="Thoren M.H."/>
            <person name="Johannesson H."/>
        </authorList>
    </citation>
    <scope>NUCLEOTIDE SEQUENCE</scope>
    <source>
        <strain evidence="2">PSN243</strain>
    </source>
</reference>
<protein>
    <submittedName>
        <fullName evidence="2">Uncharacterized protein</fullName>
    </submittedName>
</protein>
<name>A0AAV9GCT7_9PEZI</name>
<comment type="caution">
    <text evidence="2">The sequence shown here is derived from an EMBL/GenBank/DDBJ whole genome shotgun (WGS) entry which is preliminary data.</text>
</comment>
<proteinExistence type="predicted"/>
<dbReference type="AlphaFoldDB" id="A0AAV9GCT7"/>
<sequence length="330" mass="34450">MKSASVYQRLGLLAVGFLLRGAAANPFAEQQYLAGSEGPHGYSNEEYRKAINVPTKSQSRILPTIDVTDPNYSNSPMDGWGLGVKLSQNVPFPEDNPERDGGSKVFDAATLFLTPSRRELADGLRSWFLCSAVWANGLSEAALAGATGERGTGRSSCQGMLSDECVTEMSRGFTSADFCQNQTMPRACAPFLANGTDGVTRGAFLPMTIGDIVSDTEGSTFYSAATGPIDRGNATAFEAVRTWVFPVVLSWTPRVVSAAPSFVGTPEGDTRTFVACVSFAAASNGSDGEVDGGKQRGDGIGNGSSRASGGVLWLLVGALAACWGGGAVIL</sequence>
<gene>
    <name evidence="2" type="ORF">QBC34DRAFT_473086</name>
</gene>
<keyword evidence="3" id="KW-1185">Reference proteome</keyword>
<evidence type="ECO:0000313" key="3">
    <source>
        <dbReference type="Proteomes" id="UP001321760"/>
    </source>
</evidence>
<accession>A0AAV9GCT7</accession>
<keyword evidence="1" id="KW-0732">Signal</keyword>
<dbReference type="Proteomes" id="UP001321760">
    <property type="component" value="Unassembled WGS sequence"/>
</dbReference>
<reference evidence="2" key="1">
    <citation type="journal article" date="2023" name="Mol. Phylogenet. Evol.">
        <title>Genome-scale phylogeny and comparative genomics of the fungal order Sordariales.</title>
        <authorList>
            <person name="Hensen N."/>
            <person name="Bonometti L."/>
            <person name="Westerberg I."/>
            <person name="Brannstrom I.O."/>
            <person name="Guillou S."/>
            <person name="Cros-Aarteil S."/>
            <person name="Calhoun S."/>
            <person name="Haridas S."/>
            <person name="Kuo A."/>
            <person name="Mondo S."/>
            <person name="Pangilinan J."/>
            <person name="Riley R."/>
            <person name="LaButti K."/>
            <person name="Andreopoulos B."/>
            <person name="Lipzen A."/>
            <person name="Chen C."/>
            <person name="Yan M."/>
            <person name="Daum C."/>
            <person name="Ng V."/>
            <person name="Clum A."/>
            <person name="Steindorff A."/>
            <person name="Ohm R.A."/>
            <person name="Martin F."/>
            <person name="Silar P."/>
            <person name="Natvig D.O."/>
            <person name="Lalanne C."/>
            <person name="Gautier V."/>
            <person name="Ament-Velasquez S.L."/>
            <person name="Kruys A."/>
            <person name="Hutchinson M.I."/>
            <person name="Powell A.J."/>
            <person name="Barry K."/>
            <person name="Miller A.N."/>
            <person name="Grigoriev I.V."/>
            <person name="Debuchy R."/>
            <person name="Gladieux P."/>
            <person name="Hiltunen Thoren M."/>
            <person name="Johannesson H."/>
        </authorList>
    </citation>
    <scope>NUCLEOTIDE SEQUENCE</scope>
    <source>
        <strain evidence="2">PSN243</strain>
    </source>
</reference>
<feature type="signal peptide" evidence="1">
    <location>
        <begin position="1"/>
        <end position="24"/>
    </location>
</feature>
<evidence type="ECO:0000256" key="1">
    <source>
        <dbReference type="SAM" id="SignalP"/>
    </source>
</evidence>
<feature type="chain" id="PRO_5043888774" evidence="1">
    <location>
        <begin position="25"/>
        <end position="330"/>
    </location>
</feature>
<evidence type="ECO:0000313" key="2">
    <source>
        <dbReference type="EMBL" id="KAK4445183.1"/>
    </source>
</evidence>
<dbReference type="EMBL" id="MU865968">
    <property type="protein sequence ID" value="KAK4445183.1"/>
    <property type="molecule type" value="Genomic_DNA"/>
</dbReference>